<keyword evidence="4" id="KW-0050">Antiport</keyword>
<feature type="transmembrane region" description="Helical" evidence="14">
    <location>
        <begin position="676"/>
        <end position="694"/>
    </location>
</feature>
<feature type="domain" description="NADH:quinone oxidoreductase/Mrp antiporter transmembrane" evidence="15">
    <location>
        <begin position="152"/>
        <end position="442"/>
    </location>
</feature>
<dbReference type="Proteomes" id="UP000626786">
    <property type="component" value="Unassembled WGS sequence"/>
</dbReference>
<evidence type="ECO:0000259" key="15">
    <source>
        <dbReference type="Pfam" id="PF00361"/>
    </source>
</evidence>
<evidence type="ECO:0000256" key="3">
    <source>
        <dbReference type="ARBA" id="ARBA00022448"/>
    </source>
</evidence>
<evidence type="ECO:0000256" key="2">
    <source>
        <dbReference type="ARBA" id="ARBA00008483"/>
    </source>
</evidence>
<keyword evidence="11 14" id="KW-0472">Membrane</keyword>
<dbReference type="InterPro" id="IPR050616">
    <property type="entry name" value="CPA3_Na-H_Antiporter_A"/>
</dbReference>
<dbReference type="InterPro" id="IPR005663">
    <property type="entry name" value="MrpA/MnhA1/PhaAB"/>
</dbReference>
<name>A0ABR8UC59_9BACL</name>
<keyword evidence="7" id="KW-0375">Hydrogen ion transport</keyword>
<dbReference type="Pfam" id="PF13244">
    <property type="entry name" value="MbhD"/>
    <property type="match status" value="1"/>
</dbReference>
<feature type="domain" description="MrpA C-terminal/MbhD" evidence="17">
    <location>
        <begin position="658"/>
        <end position="723"/>
    </location>
</feature>
<feature type="transmembrane region" description="Helical" evidence="14">
    <location>
        <begin position="231"/>
        <end position="256"/>
    </location>
</feature>
<feature type="transmembrane region" description="Helical" evidence="14">
    <location>
        <begin position="268"/>
        <end position="290"/>
    </location>
</feature>
<organism evidence="19 20">
    <name type="scientific">Sporosarcina quadrami</name>
    <dbReference type="NCBI Taxonomy" id="2762234"/>
    <lineage>
        <taxon>Bacteria</taxon>
        <taxon>Bacillati</taxon>
        <taxon>Bacillota</taxon>
        <taxon>Bacilli</taxon>
        <taxon>Bacillales</taxon>
        <taxon>Caryophanaceae</taxon>
        <taxon>Sporosarcina</taxon>
    </lineage>
</organism>
<dbReference type="Pfam" id="PF00662">
    <property type="entry name" value="Proton_antipo_N"/>
    <property type="match status" value="1"/>
</dbReference>
<dbReference type="NCBIfam" id="TIGR00940">
    <property type="entry name" value="2a6301s01"/>
    <property type="match status" value="1"/>
</dbReference>
<evidence type="ECO:0000256" key="8">
    <source>
        <dbReference type="ARBA" id="ARBA00022989"/>
    </source>
</evidence>
<feature type="transmembrane region" description="Helical" evidence="14">
    <location>
        <begin position="132"/>
        <end position="150"/>
    </location>
</feature>
<evidence type="ECO:0000256" key="1">
    <source>
        <dbReference type="ARBA" id="ARBA00004651"/>
    </source>
</evidence>
<sequence>MPSFYVILVNNVRNKDSLFGRRIYVDFVLLIFLPIVAALFVPMLFRKLKGIHTGWFVLVVPVLLFGYYTTFLSTTMDGGHAISELQWIPSLGISFVSYIDGLSILFSLLITGIGALVVLYSIFYLDKNKEKLGNFYVYLLIFMTAMLGVVQSDNVISLYLFWELTSISSFLLIGYWFTRDRSRFGALKSMMITVFGGLMMLGGFILLGIMGGTFSIRELIAQSSTFINHEFFTLSLILILLGAFTKSAQFPFYIWLPDAMEAPTPVSAYLHSATMVKAGLYLVARFTPIFAVSEVWIWLVTGIGLLTLFWGSIFAVKQTDLKAILAFSTVSQLGLIMSLLGAGAITFHTNEAIFALAMFAALFHLINHATFKGSLFMIAGIVDHETGTRDIRKLGGLMSIMPISFTVAFIGSMSMAGLPPFNGFLSKEMFLDSMFALRDFSLFNFDTWGIVFPIVAWIASVFTFIYSFYFVFKTFAGKRKKEKLPLEPHEAPIGMLLSPIILASLVVVIFFIPNVVGKWLVKPAVMAVQPYEYAHPSEVAVTVSAWHGFASPALWMTVGVIIIGALLYLSLSKWQKIYSIQPDHLSLNAVYDATMTFSEKGMNRLSRFYMNGLIRTYLIYIFAFVSVITLSVLFIQDAFVVDMSSFTEVNSFGIINAIILVLGVIFILFSKTRLGAIIALGAVGYSVALFFVIFKAPDLALTQLVIETVSVALFLLAFQHLPKLSDHGETKRNKLANAIIALGVGVTVTLVALSAHSQKLISSISQYYIDTVKTEAGGGNIVNVILVDYRGFDTLFEIAVLSIAGIGVLGMIKLRLAKKEDSNENK</sequence>
<dbReference type="Pfam" id="PF00361">
    <property type="entry name" value="Proton_antipo_M"/>
    <property type="match status" value="1"/>
</dbReference>
<comment type="caution">
    <text evidence="19">The sequence shown here is derived from an EMBL/GenBank/DDBJ whole genome shotgun (WGS) entry which is preliminary data.</text>
</comment>
<feature type="transmembrane region" description="Helical" evidence="14">
    <location>
        <begin position="156"/>
        <end position="178"/>
    </location>
</feature>
<feature type="transmembrane region" description="Helical" evidence="14">
    <location>
        <begin position="353"/>
        <end position="382"/>
    </location>
</feature>
<feature type="transmembrane region" description="Helical" evidence="14">
    <location>
        <begin position="795"/>
        <end position="816"/>
    </location>
</feature>
<comment type="similarity">
    <text evidence="2">Belongs to the CPA3 antiporters (TC 2.A.63) subunit A family.</text>
</comment>
<keyword evidence="20" id="KW-1185">Reference proteome</keyword>
<reference evidence="19 20" key="1">
    <citation type="submission" date="2020-08" db="EMBL/GenBank/DDBJ databases">
        <title>A Genomic Blueprint of the Chicken Gut Microbiome.</title>
        <authorList>
            <person name="Gilroy R."/>
            <person name="Ravi A."/>
            <person name="Getino M."/>
            <person name="Pursley I."/>
            <person name="Horton D.L."/>
            <person name="Alikhan N.-F."/>
            <person name="Baker D."/>
            <person name="Gharbi K."/>
            <person name="Hall N."/>
            <person name="Watson M."/>
            <person name="Adriaenssens E.M."/>
            <person name="Foster-Nyarko E."/>
            <person name="Jarju S."/>
            <person name="Secka A."/>
            <person name="Antonio M."/>
            <person name="Oren A."/>
            <person name="Chaudhuri R."/>
            <person name="La Ragione R.M."/>
            <person name="Hildebrand F."/>
            <person name="Pallen M.J."/>
        </authorList>
    </citation>
    <scope>NUCLEOTIDE SEQUENCE [LARGE SCALE GENOMIC DNA]</scope>
    <source>
        <strain evidence="19 20">Sa2YVA2</strain>
    </source>
</reference>
<feature type="domain" description="MrpA C-terminal/MbhE" evidence="18">
    <location>
        <begin position="735"/>
        <end position="813"/>
    </location>
</feature>
<feature type="transmembrane region" description="Helical" evidence="14">
    <location>
        <begin position="493"/>
        <end position="512"/>
    </location>
</feature>
<dbReference type="InterPro" id="IPR001516">
    <property type="entry name" value="Proton_antipo_N"/>
</dbReference>
<evidence type="ECO:0000256" key="13">
    <source>
        <dbReference type="RuleBase" id="RU000320"/>
    </source>
</evidence>
<evidence type="ECO:0000256" key="7">
    <source>
        <dbReference type="ARBA" id="ARBA00022781"/>
    </source>
</evidence>
<keyword evidence="6 13" id="KW-0812">Transmembrane</keyword>
<keyword evidence="12" id="KW-0739">Sodium transport</keyword>
<dbReference type="NCBIfam" id="NF009285">
    <property type="entry name" value="PRK12645.1"/>
    <property type="match status" value="1"/>
</dbReference>
<dbReference type="PANTHER" id="PTHR43373:SF1">
    <property type="entry name" value="NA(+)_H(+) ANTIPORTER SUBUNIT A"/>
    <property type="match status" value="1"/>
</dbReference>
<gene>
    <name evidence="19" type="ORF">H9649_13545</name>
</gene>
<dbReference type="Pfam" id="PF20501">
    <property type="entry name" value="MbhE"/>
    <property type="match status" value="1"/>
</dbReference>
<keyword evidence="5" id="KW-1003">Cell membrane</keyword>
<dbReference type="PANTHER" id="PTHR43373">
    <property type="entry name" value="NA(+)/H(+) ANTIPORTER SUBUNIT"/>
    <property type="match status" value="1"/>
</dbReference>
<feature type="transmembrane region" description="Helical" evidence="14">
    <location>
        <begin position="296"/>
        <end position="316"/>
    </location>
</feature>
<evidence type="ECO:0000313" key="20">
    <source>
        <dbReference type="Proteomes" id="UP000626786"/>
    </source>
</evidence>
<evidence type="ECO:0000256" key="9">
    <source>
        <dbReference type="ARBA" id="ARBA00023053"/>
    </source>
</evidence>
<feature type="transmembrane region" description="Helical" evidence="14">
    <location>
        <begin position="553"/>
        <end position="571"/>
    </location>
</feature>
<feature type="transmembrane region" description="Helical" evidence="14">
    <location>
        <begin position="617"/>
        <end position="639"/>
    </location>
</feature>
<keyword evidence="9" id="KW-0915">Sodium</keyword>
<evidence type="ECO:0000256" key="5">
    <source>
        <dbReference type="ARBA" id="ARBA00022475"/>
    </source>
</evidence>
<feature type="transmembrane region" description="Helical" evidence="14">
    <location>
        <begin position="323"/>
        <end position="347"/>
    </location>
</feature>
<evidence type="ECO:0000256" key="12">
    <source>
        <dbReference type="ARBA" id="ARBA00023201"/>
    </source>
</evidence>
<dbReference type="InterPro" id="IPR025383">
    <property type="entry name" value="MrpA_C/MbhD"/>
</dbReference>
<feature type="domain" description="NADH-Ubiquinone oxidoreductase (complex I) chain 5 N-terminal" evidence="16">
    <location>
        <begin position="88"/>
        <end position="128"/>
    </location>
</feature>
<evidence type="ECO:0000256" key="4">
    <source>
        <dbReference type="ARBA" id="ARBA00022449"/>
    </source>
</evidence>
<keyword evidence="10" id="KW-0406">Ion transport</keyword>
<dbReference type="EMBL" id="JACSQN010000012">
    <property type="protein sequence ID" value="MBD7985614.1"/>
    <property type="molecule type" value="Genomic_DNA"/>
</dbReference>
<comment type="subcellular location">
    <subcellularLocation>
        <location evidence="1">Cell membrane</location>
        <topology evidence="1">Multi-pass membrane protein</topology>
    </subcellularLocation>
    <subcellularLocation>
        <location evidence="13">Membrane</location>
        <topology evidence="13">Multi-pass membrane protein</topology>
    </subcellularLocation>
</comment>
<feature type="transmembrane region" description="Helical" evidence="14">
    <location>
        <begin position="651"/>
        <end position="669"/>
    </location>
</feature>
<keyword evidence="3" id="KW-0813">Transport</keyword>
<feature type="transmembrane region" description="Helical" evidence="14">
    <location>
        <begin position="450"/>
        <end position="472"/>
    </location>
</feature>
<feature type="transmembrane region" description="Helical" evidence="14">
    <location>
        <begin position="190"/>
        <end position="211"/>
    </location>
</feature>
<keyword evidence="8 14" id="KW-1133">Transmembrane helix</keyword>
<proteinExistence type="inferred from homology"/>
<feature type="transmembrane region" description="Helical" evidence="14">
    <location>
        <begin position="394"/>
        <end position="418"/>
    </location>
</feature>
<feature type="transmembrane region" description="Helical" evidence="14">
    <location>
        <begin position="700"/>
        <end position="718"/>
    </location>
</feature>
<dbReference type="InterPro" id="IPR046806">
    <property type="entry name" value="MrpA_C/MbhE"/>
</dbReference>
<evidence type="ECO:0000256" key="6">
    <source>
        <dbReference type="ARBA" id="ARBA00022692"/>
    </source>
</evidence>
<feature type="transmembrane region" description="Helical" evidence="14">
    <location>
        <begin position="738"/>
        <end position="755"/>
    </location>
</feature>
<evidence type="ECO:0000256" key="10">
    <source>
        <dbReference type="ARBA" id="ARBA00023065"/>
    </source>
</evidence>
<dbReference type="PRINTS" id="PR01435">
    <property type="entry name" value="NPOXDRDTASE5"/>
</dbReference>
<accession>A0ABR8UC59</accession>
<dbReference type="InterPro" id="IPR001750">
    <property type="entry name" value="ND/Mrp_TM"/>
</dbReference>
<protein>
    <submittedName>
        <fullName evidence="19">Na+/H+ antiporter subunit A</fullName>
    </submittedName>
</protein>
<evidence type="ECO:0000259" key="18">
    <source>
        <dbReference type="Pfam" id="PF20501"/>
    </source>
</evidence>
<evidence type="ECO:0000256" key="14">
    <source>
        <dbReference type="SAM" id="Phobius"/>
    </source>
</evidence>
<evidence type="ECO:0000259" key="17">
    <source>
        <dbReference type="Pfam" id="PF13244"/>
    </source>
</evidence>
<feature type="transmembrane region" description="Helical" evidence="14">
    <location>
        <begin position="105"/>
        <end position="125"/>
    </location>
</feature>
<dbReference type="PRINTS" id="PR01434">
    <property type="entry name" value="NADHDHGNASE5"/>
</dbReference>
<evidence type="ECO:0000259" key="16">
    <source>
        <dbReference type="Pfam" id="PF00662"/>
    </source>
</evidence>
<feature type="transmembrane region" description="Helical" evidence="14">
    <location>
        <begin position="23"/>
        <end position="45"/>
    </location>
</feature>
<feature type="transmembrane region" description="Helical" evidence="14">
    <location>
        <begin position="51"/>
        <end position="69"/>
    </location>
</feature>
<evidence type="ECO:0000313" key="19">
    <source>
        <dbReference type="EMBL" id="MBD7985614.1"/>
    </source>
</evidence>
<evidence type="ECO:0000256" key="11">
    <source>
        <dbReference type="ARBA" id="ARBA00023136"/>
    </source>
</evidence>